<sequence>MSTPIAIAMARFSAWQTMIARNVWLHLSSFPEAVRKDILEGPISPDGLFGPHFQHLVKEMQTASEESEKIHHHVMAPSHSAVIFLTTNFISGGRFSTSSTCPPRQQHHIADLPSLASWLFYGLALRRSLPGSRGDSDRLGGERCDLIVLCSKCGCSVCFYNKTEHLLEGKASYNQNTPGFSHPAVSVSNMSPTHSPLNVSRRANFMIRLVPAKQHTFSLELHTTSLPAGTLASGGGTFHTSLRALRGVPA</sequence>
<protein>
    <submittedName>
        <fullName evidence="1">Uncharacterized protein</fullName>
    </submittedName>
</protein>
<accession>A0A6G1PQG1</accession>
<keyword evidence="2" id="KW-1185">Reference proteome</keyword>
<gene>
    <name evidence="1" type="ORF">EXN66_Car008178</name>
</gene>
<proteinExistence type="predicted"/>
<evidence type="ECO:0000313" key="2">
    <source>
        <dbReference type="Proteomes" id="UP000503349"/>
    </source>
</evidence>
<reference evidence="1 2" key="1">
    <citation type="submission" date="2019-02" db="EMBL/GenBank/DDBJ databases">
        <title>Opniocepnalus argus genome.</title>
        <authorList>
            <person name="Zhou C."/>
            <person name="Xiao S."/>
        </authorList>
    </citation>
    <scope>NUCLEOTIDE SEQUENCE [LARGE SCALE GENOMIC DNA]</scope>
    <source>
        <strain evidence="1">OARG1902GOOAL</strain>
        <tissue evidence="1">Muscle</tissue>
    </source>
</reference>
<reference evidence="2" key="2">
    <citation type="submission" date="2019-02" db="EMBL/GenBank/DDBJ databases">
        <title>Opniocepnalus argus Var Kimnra genome.</title>
        <authorList>
            <person name="Zhou C."/>
            <person name="Xiao S."/>
        </authorList>
    </citation>
    <scope>NUCLEOTIDE SEQUENCE [LARGE SCALE GENOMIC DNA]</scope>
</reference>
<dbReference type="Proteomes" id="UP000503349">
    <property type="component" value="Chromosome 7"/>
</dbReference>
<name>A0A6G1PQG1_CHAAH</name>
<evidence type="ECO:0000313" key="1">
    <source>
        <dbReference type="EMBL" id="KAF3692502.1"/>
    </source>
</evidence>
<dbReference type="EMBL" id="CM015718">
    <property type="protein sequence ID" value="KAF3692502.1"/>
    <property type="molecule type" value="Genomic_DNA"/>
</dbReference>
<organism evidence="1 2">
    <name type="scientific">Channa argus</name>
    <name type="common">Northern snakehead</name>
    <name type="synonym">Ophicephalus argus</name>
    <dbReference type="NCBI Taxonomy" id="215402"/>
    <lineage>
        <taxon>Eukaryota</taxon>
        <taxon>Metazoa</taxon>
        <taxon>Chordata</taxon>
        <taxon>Craniata</taxon>
        <taxon>Vertebrata</taxon>
        <taxon>Euteleostomi</taxon>
        <taxon>Actinopterygii</taxon>
        <taxon>Neopterygii</taxon>
        <taxon>Teleostei</taxon>
        <taxon>Neoteleostei</taxon>
        <taxon>Acanthomorphata</taxon>
        <taxon>Anabantaria</taxon>
        <taxon>Anabantiformes</taxon>
        <taxon>Channoidei</taxon>
        <taxon>Channidae</taxon>
        <taxon>Channa</taxon>
    </lineage>
</organism>
<dbReference type="AlphaFoldDB" id="A0A6G1PQG1"/>